<dbReference type="EMBL" id="CTRP01000003">
    <property type="protein sequence ID" value="CQR70820.1"/>
    <property type="molecule type" value="Genomic_DNA"/>
</dbReference>
<evidence type="ECO:0000313" key="3">
    <source>
        <dbReference type="Proteomes" id="UP000049855"/>
    </source>
</evidence>
<evidence type="ECO:0000313" key="1">
    <source>
        <dbReference type="EMBL" id="CQR70820.1"/>
    </source>
</evidence>
<reference evidence="2" key="2">
    <citation type="submission" date="2015-03" db="EMBL/GenBank/DDBJ databases">
        <authorList>
            <person name="Murphy D."/>
        </authorList>
    </citation>
    <scope>NUCLEOTIDE SEQUENCE [LARGE SCALE GENOMIC DNA]</scope>
    <source>
        <strain evidence="2">Sporomusa ovata strain An4</strain>
    </source>
</reference>
<evidence type="ECO:0000313" key="2">
    <source>
        <dbReference type="EMBL" id="CQR74887.1"/>
    </source>
</evidence>
<proteinExistence type="predicted"/>
<keyword evidence="3" id="KW-1185">Reference proteome</keyword>
<gene>
    <name evidence="1" type="ORF">SpAn4DRAFT_1798</name>
    <name evidence="2" type="ORF">SpAn4DRAFT_4244</name>
</gene>
<sequence length="38" mass="4477">MPILHHATTIQILNSDMRWLGFRYLINYFIGVIITDIS</sequence>
<reference evidence="3" key="1">
    <citation type="submission" date="2015-03" db="EMBL/GenBank/DDBJ databases">
        <authorList>
            <person name="Nijsse Bart"/>
        </authorList>
    </citation>
    <scope>NUCLEOTIDE SEQUENCE [LARGE SCALE GENOMIC DNA]</scope>
</reference>
<dbReference type="AlphaFoldDB" id="A0A0U1L5D2"/>
<organism evidence="2 3">
    <name type="scientific">Sporomusa ovata</name>
    <dbReference type="NCBI Taxonomy" id="2378"/>
    <lineage>
        <taxon>Bacteria</taxon>
        <taxon>Bacillati</taxon>
        <taxon>Bacillota</taxon>
        <taxon>Negativicutes</taxon>
        <taxon>Selenomonadales</taxon>
        <taxon>Sporomusaceae</taxon>
        <taxon>Sporomusa</taxon>
    </lineage>
</organism>
<dbReference type="EMBL" id="CTRP01000015">
    <property type="protein sequence ID" value="CQR74887.1"/>
    <property type="molecule type" value="Genomic_DNA"/>
</dbReference>
<dbReference type="Proteomes" id="UP000049855">
    <property type="component" value="Unassembled WGS sequence"/>
</dbReference>
<name>A0A0U1L5D2_9FIRM</name>
<accession>A0A0U1L5D2</accession>
<protein>
    <submittedName>
        <fullName evidence="2">Uncharacterized protein</fullName>
    </submittedName>
</protein>